<dbReference type="EMBL" id="CADEPI010000001">
    <property type="protein sequence ID" value="CAB3359047.1"/>
    <property type="molecule type" value="Genomic_DNA"/>
</dbReference>
<keyword evidence="2 4" id="KW-0175">Coiled coil</keyword>
<accession>A0A8S1BYF3</accession>
<dbReference type="Pfam" id="PF00261">
    <property type="entry name" value="Tropomyosin"/>
    <property type="match status" value="1"/>
</dbReference>
<evidence type="ECO:0000256" key="4">
    <source>
        <dbReference type="SAM" id="Coils"/>
    </source>
</evidence>
<dbReference type="Gene3D" id="1.20.5.170">
    <property type="match status" value="2"/>
</dbReference>
<feature type="coiled-coil region" evidence="4">
    <location>
        <begin position="6"/>
        <end position="117"/>
    </location>
</feature>
<protein>
    <recommendedName>
        <fullName evidence="7">Tropomyosin</fullName>
    </recommendedName>
</protein>
<evidence type="ECO:0000256" key="1">
    <source>
        <dbReference type="ARBA" id="ARBA00009036"/>
    </source>
</evidence>
<dbReference type="SUPFAM" id="SSF57997">
    <property type="entry name" value="Tropomyosin"/>
    <property type="match status" value="2"/>
</dbReference>
<dbReference type="Proteomes" id="UP000494165">
    <property type="component" value="Unassembled WGS sequence"/>
</dbReference>
<comment type="similarity">
    <text evidence="1 3">Belongs to the tropomyosin family.</text>
</comment>
<evidence type="ECO:0000313" key="5">
    <source>
        <dbReference type="EMBL" id="CAB3359047.1"/>
    </source>
</evidence>
<dbReference type="AlphaFoldDB" id="A0A8S1BYF3"/>
<gene>
    <name evidence="5" type="ORF">CLODIP_2_CD05189</name>
</gene>
<dbReference type="OrthoDB" id="128924at2759"/>
<dbReference type="InterPro" id="IPR000533">
    <property type="entry name" value="Tropomyosin"/>
</dbReference>
<evidence type="ECO:0000313" key="6">
    <source>
        <dbReference type="Proteomes" id="UP000494165"/>
    </source>
</evidence>
<keyword evidence="6" id="KW-1185">Reference proteome</keyword>
<evidence type="ECO:0000256" key="2">
    <source>
        <dbReference type="ARBA" id="ARBA00023054"/>
    </source>
</evidence>
<dbReference type="PROSITE" id="PS00326">
    <property type="entry name" value="TROPOMYOSIN"/>
    <property type="match status" value="1"/>
</dbReference>
<organism evidence="5 6">
    <name type="scientific">Cloeon dipterum</name>
    <dbReference type="NCBI Taxonomy" id="197152"/>
    <lineage>
        <taxon>Eukaryota</taxon>
        <taxon>Metazoa</taxon>
        <taxon>Ecdysozoa</taxon>
        <taxon>Arthropoda</taxon>
        <taxon>Hexapoda</taxon>
        <taxon>Insecta</taxon>
        <taxon>Pterygota</taxon>
        <taxon>Palaeoptera</taxon>
        <taxon>Ephemeroptera</taxon>
        <taxon>Pisciforma</taxon>
        <taxon>Baetidae</taxon>
        <taxon>Cloeon</taxon>
    </lineage>
</organism>
<evidence type="ECO:0000256" key="3">
    <source>
        <dbReference type="RuleBase" id="RU004515"/>
    </source>
</evidence>
<dbReference type="PANTHER" id="PTHR19269">
    <property type="entry name" value="TROPOMYOSIN"/>
    <property type="match status" value="1"/>
</dbReference>
<sequence length="135" mass="15847">MMEQDLERAEEKAEHGELKIVELEEELRVVGNNLKSLEVSEEKANQREEEYKQQIKLLNTRLKEATQREENFEESIKTLAASLKEAEARAEFAERSVQKLQKEVDRLEDELVIEKEKYKGIGDDLDCAFQELYGW</sequence>
<proteinExistence type="inferred from homology"/>
<name>A0A8S1BYF3_9INSE</name>
<evidence type="ECO:0008006" key="7">
    <source>
        <dbReference type="Google" id="ProtNLM"/>
    </source>
</evidence>
<dbReference type="FunFam" id="1.20.5.170:FF:000005">
    <property type="entry name" value="Tropomyosin alpha-1 chain"/>
    <property type="match status" value="1"/>
</dbReference>
<reference evidence="5 6" key="1">
    <citation type="submission" date="2020-04" db="EMBL/GenBank/DDBJ databases">
        <authorList>
            <person name="Alioto T."/>
            <person name="Alioto T."/>
            <person name="Gomez Garrido J."/>
        </authorList>
    </citation>
    <scope>NUCLEOTIDE SEQUENCE [LARGE SCALE GENOMIC DNA]</scope>
</reference>
<dbReference type="PRINTS" id="PR00194">
    <property type="entry name" value="TROPOMYOSIN"/>
</dbReference>
<comment type="caution">
    <text evidence="5">The sequence shown here is derived from an EMBL/GenBank/DDBJ whole genome shotgun (WGS) entry which is preliminary data.</text>
</comment>